<feature type="chain" id="PRO_5037802350" description="Lipoprotein" evidence="2">
    <location>
        <begin position="22"/>
        <end position="68"/>
    </location>
</feature>
<comment type="caution">
    <text evidence="3">The sequence shown here is derived from an EMBL/GenBank/DDBJ whole genome shotgun (WGS) entry which is preliminary data.</text>
</comment>
<proteinExistence type="predicted"/>
<dbReference type="EMBL" id="BMFG01000001">
    <property type="protein sequence ID" value="GGD13146.1"/>
    <property type="molecule type" value="Genomic_DNA"/>
</dbReference>
<reference evidence="3" key="1">
    <citation type="journal article" date="2014" name="Int. J. Syst. Evol. Microbiol.">
        <title>Complete genome sequence of Corynebacterium casei LMG S-19264T (=DSM 44701T), isolated from a smear-ripened cheese.</title>
        <authorList>
            <consortium name="US DOE Joint Genome Institute (JGI-PGF)"/>
            <person name="Walter F."/>
            <person name="Albersmeier A."/>
            <person name="Kalinowski J."/>
            <person name="Ruckert C."/>
        </authorList>
    </citation>
    <scope>NUCLEOTIDE SEQUENCE</scope>
    <source>
        <strain evidence="3">CGMCC 1.12506</strain>
    </source>
</reference>
<accession>A0A916XUV2</accession>
<keyword evidence="4" id="KW-1185">Reference proteome</keyword>
<evidence type="ECO:0000313" key="4">
    <source>
        <dbReference type="Proteomes" id="UP000625735"/>
    </source>
</evidence>
<protein>
    <recommendedName>
        <fullName evidence="5">Lipoprotein</fullName>
    </recommendedName>
</protein>
<evidence type="ECO:0008006" key="5">
    <source>
        <dbReference type="Google" id="ProtNLM"/>
    </source>
</evidence>
<organism evidence="3 4">
    <name type="scientific">Flavobacterium orientale</name>
    <dbReference type="NCBI Taxonomy" id="1756020"/>
    <lineage>
        <taxon>Bacteria</taxon>
        <taxon>Pseudomonadati</taxon>
        <taxon>Bacteroidota</taxon>
        <taxon>Flavobacteriia</taxon>
        <taxon>Flavobacteriales</taxon>
        <taxon>Flavobacteriaceae</taxon>
        <taxon>Flavobacterium</taxon>
    </lineage>
</organism>
<gene>
    <name evidence="3" type="ORF">GCM10011343_00280</name>
</gene>
<feature type="signal peptide" evidence="2">
    <location>
        <begin position="1"/>
        <end position="21"/>
    </location>
</feature>
<sequence length="68" mass="7298">MKKVILSLVLVAAMSVSFVSCKEKAEEVTTEETATEVVEEATEQIEEAVQEIDSTVQATEAPAETPAQ</sequence>
<keyword evidence="2" id="KW-0732">Signal</keyword>
<evidence type="ECO:0000256" key="2">
    <source>
        <dbReference type="SAM" id="SignalP"/>
    </source>
</evidence>
<reference evidence="3" key="2">
    <citation type="submission" date="2020-09" db="EMBL/GenBank/DDBJ databases">
        <authorList>
            <person name="Sun Q."/>
            <person name="Zhou Y."/>
        </authorList>
    </citation>
    <scope>NUCLEOTIDE SEQUENCE</scope>
    <source>
        <strain evidence="3">CGMCC 1.12506</strain>
    </source>
</reference>
<evidence type="ECO:0000313" key="3">
    <source>
        <dbReference type="EMBL" id="GGD13146.1"/>
    </source>
</evidence>
<feature type="coiled-coil region" evidence="1">
    <location>
        <begin position="31"/>
        <end position="58"/>
    </location>
</feature>
<evidence type="ECO:0000256" key="1">
    <source>
        <dbReference type="SAM" id="Coils"/>
    </source>
</evidence>
<name>A0A916XUV2_9FLAO</name>
<dbReference type="PROSITE" id="PS51257">
    <property type="entry name" value="PROKAR_LIPOPROTEIN"/>
    <property type="match status" value="1"/>
</dbReference>
<keyword evidence="1" id="KW-0175">Coiled coil</keyword>
<dbReference type="AlphaFoldDB" id="A0A916XUV2"/>
<dbReference type="Proteomes" id="UP000625735">
    <property type="component" value="Unassembled WGS sequence"/>
</dbReference>